<dbReference type="InterPro" id="IPR014146">
    <property type="entry name" value="LigD_ligase_dom"/>
</dbReference>
<reference evidence="6 7" key="1">
    <citation type="submission" date="2021-01" db="EMBL/GenBank/DDBJ databases">
        <title>Whole genome shotgun sequence of Actinoplanes deccanensis NBRC 13994.</title>
        <authorList>
            <person name="Komaki H."/>
            <person name="Tamura T."/>
        </authorList>
    </citation>
    <scope>NUCLEOTIDE SEQUENCE [LARGE SCALE GENOMIC DNA]</scope>
    <source>
        <strain evidence="6 7">NBRC 13994</strain>
    </source>
</reference>
<dbReference type="Gene3D" id="3.30.470.30">
    <property type="entry name" value="DNA ligase/mRNA capping enzyme"/>
    <property type="match status" value="1"/>
</dbReference>
<comment type="caution">
    <text evidence="6">The sequence shown here is derived from an EMBL/GenBank/DDBJ whole genome shotgun (WGS) entry which is preliminary data.</text>
</comment>
<evidence type="ECO:0000256" key="1">
    <source>
        <dbReference type="ARBA" id="ARBA00007572"/>
    </source>
</evidence>
<name>A0ABQ3YCW9_9ACTN</name>
<dbReference type="NCBIfam" id="TIGR02779">
    <property type="entry name" value="NHEJ_ligase_lig"/>
    <property type="match status" value="1"/>
</dbReference>
<proteinExistence type="inferred from homology"/>
<comment type="similarity">
    <text evidence="1">Belongs to the ATP-dependent DNA ligase family.</text>
</comment>
<evidence type="ECO:0000313" key="7">
    <source>
        <dbReference type="Proteomes" id="UP000609879"/>
    </source>
</evidence>
<dbReference type="Gene3D" id="3.30.1490.70">
    <property type="match status" value="1"/>
</dbReference>
<evidence type="ECO:0000256" key="3">
    <source>
        <dbReference type="ARBA" id="ARBA00022598"/>
    </source>
</evidence>
<dbReference type="InterPro" id="IPR050191">
    <property type="entry name" value="ATP-dep_DNA_ligase"/>
</dbReference>
<feature type="domain" description="ATP-dependent DNA ligase family profile" evidence="5">
    <location>
        <begin position="124"/>
        <end position="255"/>
    </location>
</feature>
<comment type="catalytic activity">
    <reaction evidence="4">
        <text>ATP + (deoxyribonucleotide)n-3'-hydroxyl + 5'-phospho-(deoxyribonucleotide)m = (deoxyribonucleotide)n+m + AMP + diphosphate.</text>
        <dbReference type="EC" id="6.5.1.1"/>
    </reaction>
</comment>
<keyword evidence="3 6" id="KW-0436">Ligase</keyword>
<dbReference type="InterPro" id="IPR012310">
    <property type="entry name" value="DNA_ligase_ATP-dep_cent"/>
</dbReference>
<sequence length="334" mass="36523">MALVRRLRKVFDPAYGDRVPGAPLSPMLATAGALPAGPEWSYEFKWDGVRVLALFTGGPPDLFARSGAVVTAAYPELAGLHLPDGTLLDGEMVVLDAKGRPSFTALAERMHVRDRTKAARLAATVPITYMIFDLLYYDGMDYTGLPYLARREKLEELGLSGPRWMVPPAFGDGPATEAAARENSLEGVVAKRTDSVYLPGTRSPDWIKVKFDRTGDYVIGGWRAGARKLGGLLVGVPTPDGLAFRGRVGGGIGAVAEKELLSRLEPLAVRESPFAHAAVPREDSRGAHWVRPELVVEVRYGNRTPDGRLRFPRFLRLRDDKTPQECAEEDEDGR</sequence>
<evidence type="ECO:0000256" key="2">
    <source>
        <dbReference type="ARBA" id="ARBA00012727"/>
    </source>
</evidence>
<dbReference type="PANTHER" id="PTHR45674">
    <property type="entry name" value="DNA LIGASE 1/3 FAMILY MEMBER"/>
    <property type="match status" value="1"/>
</dbReference>
<protein>
    <recommendedName>
        <fullName evidence="2">DNA ligase (ATP)</fullName>
        <ecNumber evidence="2">6.5.1.1</ecNumber>
    </recommendedName>
</protein>
<dbReference type="PROSITE" id="PS50160">
    <property type="entry name" value="DNA_LIGASE_A3"/>
    <property type="match status" value="1"/>
</dbReference>
<dbReference type="Proteomes" id="UP000609879">
    <property type="component" value="Unassembled WGS sequence"/>
</dbReference>
<dbReference type="SUPFAM" id="SSF50249">
    <property type="entry name" value="Nucleic acid-binding proteins"/>
    <property type="match status" value="1"/>
</dbReference>
<dbReference type="Gene3D" id="2.40.50.140">
    <property type="entry name" value="Nucleic acid-binding proteins"/>
    <property type="match status" value="1"/>
</dbReference>
<dbReference type="GO" id="GO:0016874">
    <property type="term" value="F:ligase activity"/>
    <property type="evidence" value="ECO:0007669"/>
    <property type="project" value="UniProtKB-KW"/>
</dbReference>
<dbReference type="CDD" id="cd07971">
    <property type="entry name" value="OBF_DNA_ligase_LigD"/>
    <property type="match status" value="1"/>
</dbReference>
<dbReference type="CDD" id="cd07906">
    <property type="entry name" value="Adenylation_DNA_ligase_LigD_LigC"/>
    <property type="match status" value="1"/>
</dbReference>
<dbReference type="Pfam" id="PF04679">
    <property type="entry name" value="DNA_ligase_A_C"/>
    <property type="match status" value="1"/>
</dbReference>
<dbReference type="InterPro" id="IPR012309">
    <property type="entry name" value="DNA_ligase_ATP-dep_C"/>
</dbReference>
<dbReference type="SUPFAM" id="SSF56091">
    <property type="entry name" value="DNA ligase/mRNA capping enzyme, catalytic domain"/>
    <property type="match status" value="1"/>
</dbReference>
<gene>
    <name evidence="6" type="ORF">Ade02nite_65000</name>
</gene>
<accession>A0ABQ3YCW9</accession>
<dbReference type="EC" id="6.5.1.1" evidence="2"/>
<evidence type="ECO:0000256" key="4">
    <source>
        <dbReference type="ARBA" id="ARBA00034003"/>
    </source>
</evidence>
<evidence type="ECO:0000259" key="5">
    <source>
        <dbReference type="PROSITE" id="PS50160"/>
    </source>
</evidence>
<dbReference type="InterPro" id="IPR012340">
    <property type="entry name" value="NA-bd_OB-fold"/>
</dbReference>
<organism evidence="6 7">
    <name type="scientific">Paractinoplanes deccanensis</name>
    <dbReference type="NCBI Taxonomy" id="113561"/>
    <lineage>
        <taxon>Bacteria</taxon>
        <taxon>Bacillati</taxon>
        <taxon>Actinomycetota</taxon>
        <taxon>Actinomycetes</taxon>
        <taxon>Micromonosporales</taxon>
        <taxon>Micromonosporaceae</taxon>
        <taxon>Paractinoplanes</taxon>
    </lineage>
</organism>
<dbReference type="PANTHER" id="PTHR45674:SF4">
    <property type="entry name" value="DNA LIGASE 1"/>
    <property type="match status" value="1"/>
</dbReference>
<keyword evidence="7" id="KW-1185">Reference proteome</keyword>
<dbReference type="Pfam" id="PF01068">
    <property type="entry name" value="DNA_ligase_A_M"/>
    <property type="match status" value="1"/>
</dbReference>
<dbReference type="EMBL" id="BOMI01000131">
    <property type="protein sequence ID" value="GID77859.1"/>
    <property type="molecule type" value="Genomic_DNA"/>
</dbReference>
<evidence type="ECO:0000313" key="6">
    <source>
        <dbReference type="EMBL" id="GID77859.1"/>
    </source>
</evidence>